<protein>
    <submittedName>
        <fullName evidence="1">Hydrogenase isoenzymes formation protein HypD</fullName>
    </submittedName>
</protein>
<sequence length="182" mass="20212">MDNCKLIVEIMEKIKAIDTSPLKIMEVCGSHTEVIDRLGLRDILYPKVNLVSGPGCPVCVTDESYIDVVLKLLNSKNVLITTFGDLMKVKGTTNSLMDEKPNHNNIKVIYSPLEALKIAKENKSLEVIFLAVGFETTAPLIALSIKQAKNEKIKNISFLLGLKTMKPILEHILKDKNHNIDG</sequence>
<dbReference type="EMBL" id="AMXI01000032">
    <property type="protein sequence ID" value="EKN43423.1"/>
    <property type="molecule type" value="Genomic_DNA"/>
</dbReference>
<dbReference type="GO" id="GO:0051604">
    <property type="term" value="P:protein maturation"/>
    <property type="evidence" value="ECO:0007669"/>
    <property type="project" value="TreeGrafter"/>
</dbReference>
<dbReference type="AlphaFoldDB" id="M1ZZX9"/>
<dbReference type="PANTHER" id="PTHR30149:SF0">
    <property type="entry name" value="HYDROGENASE MATURATION FACTOR HYPD"/>
    <property type="match status" value="1"/>
</dbReference>
<proteinExistence type="predicted"/>
<evidence type="ECO:0000313" key="2">
    <source>
        <dbReference type="Proteomes" id="UP000011944"/>
    </source>
</evidence>
<dbReference type="PANTHER" id="PTHR30149">
    <property type="entry name" value="HYDROGENASE PROTEIN ASSEMBLY PROTEIN HYPD"/>
    <property type="match status" value="1"/>
</dbReference>
<evidence type="ECO:0000313" key="1">
    <source>
        <dbReference type="EMBL" id="EKN43423.1"/>
    </source>
</evidence>
<dbReference type="GO" id="GO:0051539">
    <property type="term" value="F:4 iron, 4 sulfur cluster binding"/>
    <property type="evidence" value="ECO:0007669"/>
    <property type="project" value="TreeGrafter"/>
</dbReference>
<reference evidence="1 2" key="1">
    <citation type="submission" date="2012-10" db="EMBL/GenBank/DDBJ databases">
        <authorList>
            <person name="Strain E.A."/>
            <person name="Brown E."/>
            <person name="Allard M.W."/>
            <person name="Gonzalez-Escalona N."/>
            <person name="Timme R."/>
        </authorList>
    </citation>
    <scope>NUCLEOTIDE SEQUENCE [LARGE SCALE GENOMIC DNA]</scope>
    <source>
        <strain evidence="1 2">CFSAN001627</strain>
    </source>
</reference>
<feature type="non-terminal residue" evidence="1">
    <location>
        <position position="182"/>
    </location>
</feature>
<name>M1ZZX9_CLOBO</name>
<dbReference type="InterPro" id="IPR042243">
    <property type="entry name" value="HypD_1"/>
</dbReference>
<dbReference type="Pfam" id="PF01924">
    <property type="entry name" value="HypD"/>
    <property type="match status" value="1"/>
</dbReference>
<dbReference type="GO" id="GO:0005506">
    <property type="term" value="F:iron ion binding"/>
    <property type="evidence" value="ECO:0007669"/>
    <property type="project" value="TreeGrafter"/>
</dbReference>
<dbReference type="Gene3D" id="3.40.50.11740">
    <property type="entry name" value="HypD, alpha/beta domain 2"/>
    <property type="match status" value="1"/>
</dbReference>
<dbReference type="GO" id="GO:0070025">
    <property type="term" value="F:carbon monoxide binding"/>
    <property type="evidence" value="ECO:0007669"/>
    <property type="project" value="TreeGrafter"/>
</dbReference>
<dbReference type="Proteomes" id="UP000011944">
    <property type="component" value="Unassembled WGS sequence"/>
</dbReference>
<comment type="caution">
    <text evidence="1">The sequence shown here is derived from an EMBL/GenBank/DDBJ whole genome shotgun (WGS) entry which is preliminary data.</text>
</comment>
<organism evidence="1 2">
    <name type="scientific">Clostridium botulinum CFSAN001627</name>
    <dbReference type="NCBI Taxonomy" id="1232189"/>
    <lineage>
        <taxon>Bacteria</taxon>
        <taxon>Bacillati</taxon>
        <taxon>Bacillota</taxon>
        <taxon>Clostridia</taxon>
        <taxon>Eubacteriales</taxon>
        <taxon>Clostridiaceae</taxon>
        <taxon>Clostridium</taxon>
    </lineage>
</organism>
<gene>
    <name evidence="1" type="ORF">CFSAN001627_00535</name>
</gene>
<dbReference type="InterPro" id="IPR002780">
    <property type="entry name" value="Hyd_form_HypD"/>
</dbReference>
<reference evidence="1 2" key="2">
    <citation type="submission" date="2013-03" db="EMBL/GenBank/DDBJ databases">
        <title>Diversity in Clostridium botulinum.</title>
        <authorList>
            <person name="Timme R.E."/>
            <person name="Allard M."/>
            <person name="Luo Y."/>
            <person name="Strain E."/>
            <person name="Gonzalez-Escalona N."/>
            <person name="Brown E."/>
        </authorList>
    </citation>
    <scope>NUCLEOTIDE SEQUENCE [LARGE SCALE GENOMIC DNA]</scope>
    <source>
        <strain evidence="1 2">CFSAN001627</strain>
    </source>
</reference>
<accession>M1ZZX9</accession>